<evidence type="ECO:0000256" key="1">
    <source>
        <dbReference type="ARBA" id="ARBA00022827"/>
    </source>
</evidence>
<dbReference type="InterPro" id="IPR016169">
    <property type="entry name" value="FAD-bd_PCMH_sub2"/>
</dbReference>
<evidence type="ECO:0000259" key="2">
    <source>
        <dbReference type="PROSITE" id="PS51387"/>
    </source>
</evidence>
<evidence type="ECO:0000313" key="3">
    <source>
        <dbReference type="EMBL" id="ABJ84621.1"/>
    </source>
</evidence>
<dbReference type="InterPro" id="IPR002346">
    <property type="entry name" value="Mopterin_DH_FAD-bd"/>
</dbReference>
<dbReference type="InterPro" id="IPR016166">
    <property type="entry name" value="FAD-bd_PCMH"/>
</dbReference>
<dbReference type="SMART" id="SM01092">
    <property type="entry name" value="CO_deh_flav_C"/>
    <property type="match status" value="1"/>
</dbReference>
<dbReference type="Pfam" id="PF03450">
    <property type="entry name" value="CO_deh_flav_C"/>
    <property type="match status" value="1"/>
</dbReference>
<dbReference type="InterPro" id="IPR016167">
    <property type="entry name" value="FAD-bd_PCMH_sub1"/>
</dbReference>
<keyword evidence="1" id="KW-0274">FAD</keyword>
<dbReference type="GO" id="GO:0016491">
    <property type="term" value="F:oxidoreductase activity"/>
    <property type="evidence" value="ECO:0007669"/>
    <property type="project" value="InterPro"/>
</dbReference>
<sequence>MKPFTYTRAKAVPEAIAAIAEPHSKFLGGGTNLIDLMKMGVEQPDRLVDITRVPMASVEEHEGGIRIGAMARNSDVAEHPLIRQRYPVLSQALLAGASPQLRNMATMGGNLMQRTRCYYFYDPSYQECNKRRPGSGCAALHSYNRIHAILGASPHCIAVHPSDLCVALAALDATVQVSGPRGERGIPMADFHRPPGTTPQLDTNLHSDELITAIDLPATPFARRSHYLKVRDRNSYAFALVSVAAVLDVDSSGLIRSARIALGGVAHKPWRRTSAEKLLAGQKAQDAAFRAAADELVRGAQPYRDNRFKVELARRAVVRALQTTAALT</sequence>
<dbReference type="InterPro" id="IPR036318">
    <property type="entry name" value="FAD-bd_PCMH-like_sf"/>
</dbReference>
<dbReference type="eggNOG" id="COG1319">
    <property type="taxonomic scope" value="Bacteria"/>
</dbReference>
<dbReference type="Gene3D" id="3.30.43.10">
    <property type="entry name" value="Uridine Diphospho-n-acetylenolpyruvylglucosamine Reductase, domain 2"/>
    <property type="match status" value="1"/>
</dbReference>
<dbReference type="SUPFAM" id="SSF55447">
    <property type="entry name" value="CO dehydrogenase flavoprotein C-terminal domain-like"/>
    <property type="match status" value="1"/>
</dbReference>
<accession>Q020N2</accession>
<name>Q020N2_SOLUE</name>
<dbReference type="SUPFAM" id="SSF56176">
    <property type="entry name" value="FAD-binding/transporter-associated domain-like"/>
    <property type="match status" value="1"/>
</dbReference>
<dbReference type="PANTHER" id="PTHR42659">
    <property type="entry name" value="XANTHINE DEHYDROGENASE SUBUNIT C-RELATED"/>
    <property type="match status" value="1"/>
</dbReference>
<dbReference type="PANTHER" id="PTHR42659:SF1">
    <property type="entry name" value="OXIDOREDUCTASE"/>
    <property type="match status" value="1"/>
</dbReference>
<organism evidence="3">
    <name type="scientific">Solibacter usitatus (strain Ellin6076)</name>
    <dbReference type="NCBI Taxonomy" id="234267"/>
    <lineage>
        <taxon>Bacteria</taxon>
        <taxon>Pseudomonadati</taxon>
        <taxon>Acidobacteriota</taxon>
        <taxon>Terriglobia</taxon>
        <taxon>Bryobacterales</taxon>
        <taxon>Solibacteraceae</taxon>
        <taxon>Candidatus Solibacter</taxon>
    </lineage>
</organism>
<reference evidence="3" key="1">
    <citation type="submission" date="2006-10" db="EMBL/GenBank/DDBJ databases">
        <title>Complete sequence of Solibacter usitatus Ellin6076.</title>
        <authorList>
            <consortium name="US DOE Joint Genome Institute"/>
            <person name="Copeland A."/>
            <person name="Lucas S."/>
            <person name="Lapidus A."/>
            <person name="Barry K."/>
            <person name="Detter J.C."/>
            <person name="Glavina del Rio T."/>
            <person name="Hammon N."/>
            <person name="Israni S."/>
            <person name="Dalin E."/>
            <person name="Tice H."/>
            <person name="Pitluck S."/>
            <person name="Thompson L.S."/>
            <person name="Brettin T."/>
            <person name="Bruce D."/>
            <person name="Han C."/>
            <person name="Tapia R."/>
            <person name="Gilna P."/>
            <person name="Schmutz J."/>
            <person name="Larimer F."/>
            <person name="Land M."/>
            <person name="Hauser L."/>
            <person name="Kyrpides N."/>
            <person name="Mikhailova N."/>
            <person name="Janssen P.H."/>
            <person name="Kuske C.R."/>
            <person name="Richardson P."/>
        </authorList>
    </citation>
    <scope>NUCLEOTIDE SEQUENCE</scope>
    <source>
        <strain evidence="3">Ellin6076</strain>
    </source>
</reference>
<dbReference type="PROSITE" id="PS51387">
    <property type="entry name" value="FAD_PCMH"/>
    <property type="match status" value="1"/>
</dbReference>
<feature type="domain" description="FAD-binding PCMH-type" evidence="2">
    <location>
        <begin position="1"/>
        <end position="221"/>
    </location>
</feature>
<dbReference type="InParanoid" id="Q020N2"/>
<dbReference type="Gene3D" id="3.30.390.50">
    <property type="entry name" value="CO dehydrogenase flavoprotein, C-terminal domain"/>
    <property type="match status" value="1"/>
</dbReference>
<proteinExistence type="predicted"/>
<dbReference type="STRING" id="234267.Acid_3649"/>
<dbReference type="FunCoup" id="Q020N2">
    <property type="interactions" value="129"/>
</dbReference>
<dbReference type="HOGENOM" id="CLU_058050_1_0_0"/>
<dbReference type="InterPro" id="IPR051312">
    <property type="entry name" value="Diverse_Substr_Oxidored"/>
</dbReference>
<dbReference type="KEGG" id="sus:Acid_3649"/>
<dbReference type="GO" id="GO:0071949">
    <property type="term" value="F:FAD binding"/>
    <property type="evidence" value="ECO:0007669"/>
    <property type="project" value="InterPro"/>
</dbReference>
<dbReference type="AlphaFoldDB" id="Q020N2"/>
<gene>
    <name evidence="3" type="ordered locus">Acid_3649</name>
</gene>
<dbReference type="OrthoDB" id="9774454at2"/>
<dbReference type="Pfam" id="PF00941">
    <property type="entry name" value="FAD_binding_5"/>
    <property type="match status" value="1"/>
</dbReference>
<dbReference type="EMBL" id="CP000473">
    <property type="protein sequence ID" value="ABJ84621.1"/>
    <property type="molecule type" value="Genomic_DNA"/>
</dbReference>
<keyword evidence="1" id="KW-0285">Flavoprotein</keyword>
<dbReference type="InterPro" id="IPR005107">
    <property type="entry name" value="CO_DH_flav_C"/>
</dbReference>
<dbReference type="InterPro" id="IPR036683">
    <property type="entry name" value="CO_DH_flav_C_dom_sf"/>
</dbReference>
<dbReference type="Gene3D" id="3.30.465.10">
    <property type="match status" value="2"/>
</dbReference>
<protein>
    <submittedName>
        <fullName evidence="3">Molybdopterin dehydrogenase, FAD-binding</fullName>
    </submittedName>
</protein>